<evidence type="ECO:0000313" key="1">
    <source>
        <dbReference type="EMBL" id="KKN43671.1"/>
    </source>
</evidence>
<protein>
    <submittedName>
        <fullName evidence="1">Uncharacterized protein</fullName>
    </submittedName>
</protein>
<organism evidence="1">
    <name type="scientific">marine sediment metagenome</name>
    <dbReference type="NCBI Taxonomy" id="412755"/>
    <lineage>
        <taxon>unclassified sequences</taxon>
        <taxon>metagenomes</taxon>
        <taxon>ecological metagenomes</taxon>
    </lineage>
</organism>
<dbReference type="AlphaFoldDB" id="A0A0F9T3Q9"/>
<reference evidence="1" key="1">
    <citation type="journal article" date="2015" name="Nature">
        <title>Complex archaea that bridge the gap between prokaryotes and eukaryotes.</title>
        <authorList>
            <person name="Spang A."/>
            <person name="Saw J.H."/>
            <person name="Jorgensen S.L."/>
            <person name="Zaremba-Niedzwiedzka K."/>
            <person name="Martijn J."/>
            <person name="Lind A.E."/>
            <person name="van Eijk R."/>
            <person name="Schleper C."/>
            <person name="Guy L."/>
            <person name="Ettema T.J."/>
        </authorList>
    </citation>
    <scope>NUCLEOTIDE SEQUENCE</scope>
</reference>
<gene>
    <name evidence="1" type="ORF">LCGC14_0700710</name>
</gene>
<comment type="caution">
    <text evidence="1">The sequence shown here is derived from an EMBL/GenBank/DDBJ whole genome shotgun (WGS) entry which is preliminary data.</text>
</comment>
<sequence>MELESAGDIQEYLNILQGNLSKESITENQIIDLGISTAGAEIGQTYVFEEGIRWAKIISEKDDHWQIEHGLREHESDDVDYLSKYDMTKMIRSGEMVLTEFEENDLDELFENFDEEFEDEFTIFMEKVDRYLLINYDRESMDFEYLWEEAWKEDKLPNEAADEAIIFEG</sequence>
<accession>A0A0F9T3Q9</accession>
<proteinExistence type="predicted"/>
<name>A0A0F9T3Q9_9ZZZZ</name>
<dbReference type="EMBL" id="LAZR01001496">
    <property type="protein sequence ID" value="KKN43671.1"/>
    <property type="molecule type" value="Genomic_DNA"/>
</dbReference>